<reference evidence="2" key="1">
    <citation type="journal article" date="2019" name="Int. J. Syst. Evol. Microbiol.">
        <title>The Global Catalogue of Microorganisms (GCM) 10K type strain sequencing project: providing services to taxonomists for standard genome sequencing and annotation.</title>
        <authorList>
            <consortium name="The Broad Institute Genomics Platform"/>
            <consortium name="The Broad Institute Genome Sequencing Center for Infectious Disease"/>
            <person name="Wu L."/>
            <person name="Ma J."/>
        </authorList>
    </citation>
    <scope>NUCLEOTIDE SEQUENCE [LARGE SCALE GENOMIC DNA]</scope>
    <source>
        <strain evidence="2">JCM 13006</strain>
    </source>
</reference>
<organism evidence="1 2">
    <name type="scientific">Kitasatospora terrestris</name>
    <dbReference type="NCBI Taxonomy" id="258051"/>
    <lineage>
        <taxon>Bacteria</taxon>
        <taxon>Bacillati</taxon>
        <taxon>Actinomycetota</taxon>
        <taxon>Actinomycetes</taxon>
        <taxon>Kitasatosporales</taxon>
        <taxon>Streptomycetaceae</taxon>
        <taxon>Kitasatospora</taxon>
    </lineage>
</organism>
<dbReference type="EMBL" id="BAABIS010000001">
    <property type="protein sequence ID" value="GAA4845666.1"/>
    <property type="molecule type" value="Genomic_DNA"/>
</dbReference>
<sequence>MTVTSVILAPGSAVTVKGWEGSTSSAAEVCTNPAASTWWKVVPAVSFPPVLSAEQATSGVRTSRATARERALVPIRPIRVPFNGTSLGPI</sequence>
<evidence type="ECO:0000313" key="1">
    <source>
        <dbReference type="EMBL" id="GAA4845666.1"/>
    </source>
</evidence>
<comment type="caution">
    <text evidence="1">The sequence shown here is derived from an EMBL/GenBank/DDBJ whole genome shotgun (WGS) entry which is preliminary data.</text>
</comment>
<proteinExistence type="predicted"/>
<keyword evidence="2" id="KW-1185">Reference proteome</keyword>
<protein>
    <submittedName>
        <fullName evidence="1">Uncharacterized protein</fullName>
    </submittedName>
</protein>
<evidence type="ECO:0000313" key="2">
    <source>
        <dbReference type="Proteomes" id="UP001501752"/>
    </source>
</evidence>
<name>A0ABP9DI81_9ACTN</name>
<dbReference type="Proteomes" id="UP001501752">
    <property type="component" value="Unassembled WGS sequence"/>
</dbReference>
<accession>A0ABP9DI81</accession>
<gene>
    <name evidence="1" type="ORF">GCM10023235_22780</name>
</gene>